<proteinExistence type="predicted"/>
<keyword evidence="3" id="KW-1185">Reference proteome</keyword>
<sequence length="279" mass="31687">MFLFTVSTLPLRQASTLGHKNAAKKVYRLFVQRAHGKCPVTFHQRFASNAPNLKSHPSPDSSVAKLAAEEIPVSSDIGKKHIVPMYDVDKVSRDCHIIYHRRLYLIGIKQTFYVSLGAFAMLSFGTFVCMNSGEAEDVLIPLLDIEVPDILLGYVCLISFMIVNVAFNLYRQNKLSVIRVYQTPKPDRYIAIVIDGLKKQKTVEFGLDDLTPTNYGRKIKKGNAKIGDRIVALHLDDFINDSYYNKLFKLEKRPINMKRKTTTLPRTEEARITNDKCDS</sequence>
<dbReference type="Proteomes" id="UP001164746">
    <property type="component" value="Chromosome 8"/>
</dbReference>
<feature type="transmembrane region" description="Helical" evidence="1">
    <location>
        <begin position="111"/>
        <end position="130"/>
    </location>
</feature>
<evidence type="ECO:0000256" key="1">
    <source>
        <dbReference type="SAM" id="Phobius"/>
    </source>
</evidence>
<reference evidence="2" key="1">
    <citation type="submission" date="2022-11" db="EMBL/GenBank/DDBJ databases">
        <title>Centuries of genome instability and evolution in soft-shell clam transmissible cancer (bioRxiv).</title>
        <authorList>
            <person name="Hart S.F.M."/>
            <person name="Yonemitsu M.A."/>
            <person name="Giersch R.M."/>
            <person name="Beal B.F."/>
            <person name="Arriagada G."/>
            <person name="Davis B.W."/>
            <person name="Ostrander E.A."/>
            <person name="Goff S.P."/>
            <person name="Metzger M.J."/>
        </authorList>
    </citation>
    <scope>NUCLEOTIDE SEQUENCE</scope>
    <source>
        <strain evidence="2">MELC-2E11</strain>
        <tissue evidence="2">Siphon/mantle</tissue>
    </source>
</reference>
<evidence type="ECO:0008006" key="4">
    <source>
        <dbReference type="Google" id="ProtNLM"/>
    </source>
</evidence>
<protein>
    <recommendedName>
        <fullName evidence="4">Transmembrane protein 186</fullName>
    </recommendedName>
</protein>
<evidence type="ECO:0000313" key="3">
    <source>
        <dbReference type="Proteomes" id="UP001164746"/>
    </source>
</evidence>
<organism evidence="2 3">
    <name type="scientific">Mya arenaria</name>
    <name type="common">Soft-shell clam</name>
    <dbReference type="NCBI Taxonomy" id="6604"/>
    <lineage>
        <taxon>Eukaryota</taxon>
        <taxon>Metazoa</taxon>
        <taxon>Spiralia</taxon>
        <taxon>Lophotrochozoa</taxon>
        <taxon>Mollusca</taxon>
        <taxon>Bivalvia</taxon>
        <taxon>Autobranchia</taxon>
        <taxon>Heteroconchia</taxon>
        <taxon>Euheterodonta</taxon>
        <taxon>Imparidentia</taxon>
        <taxon>Neoheterodontei</taxon>
        <taxon>Myida</taxon>
        <taxon>Myoidea</taxon>
        <taxon>Myidae</taxon>
        <taxon>Mya</taxon>
    </lineage>
</organism>
<keyword evidence="1" id="KW-0812">Transmembrane</keyword>
<accession>A0ABY7ETF7</accession>
<keyword evidence="1" id="KW-0472">Membrane</keyword>
<gene>
    <name evidence="2" type="ORF">MAR_027423</name>
</gene>
<dbReference type="EMBL" id="CP111019">
    <property type="protein sequence ID" value="WAR13243.1"/>
    <property type="molecule type" value="Genomic_DNA"/>
</dbReference>
<feature type="transmembrane region" description="Helical" evidence="1">
    <location>
        <begin position="150"/>
        <end position="170"/>
    </location>
</feature>
<evidence type="ECO:0000313" key="2">
    <source>
        <dbReference type="EMBL" id="WAR13243.1"/>
    </source>
</evidence>
<name>A0ABY7ETF7_MYAAR</name>
<keyword evidence="1" id="KW-1133">Transmembrane helix</keyword>